<organism evidence="5 6">
    <name type="scientific">Candidatus Competibacter denitrificans Run_A_D11</name>
    <dbReference type="NCBI Taxonomy" id="1400863"/>
    <lineage>
        <taxon>Bacteria</taxon>
        <taxon>Pseudomonadati</taxon>
        <taxon>Pseudomonadota</taxon>
        <taxon>Gammaproteobacteria</taxon>
        <taxon>Candidatus Competibacteraceae</taxon>
        <taxon>Candidatus Competibacter</taxon>
    </lineage>
</organism>
<reference evidence="5" key="2">
    <citation type="submission" date="2014-03" db="EMBL/GenBank/DDBJ databases">
        <title>Candidatus Competibacter-lineage genomes retrieved from metagenomes reveal functional metabolic diversity.</title>
        <authorList>
            <person name="McIlroy S.J."/>
            <person name="Albertsen M."/>
            <person name="Andresen E.K."/>
            <person name="Saunders A.M."/>
            <person name="Kristiansen R."/>
            <person name="Stokholm-Bjerregaard M."/>
            <person name="Nielsen K.L."/>
            <person name="Nielsen P.H."/>
        </authorList>
    </citation>
    <scope>NUCLEOTIDE SEQUENCE</scope>
    <source>
        <strain evidence="5">Run_A_D11</strain>
    </source>
</reference>
<keyword evidence="2" id="KW-0521">NADP</keyword>
<dbReference type="SUPFAM" id="SSF51735">
    <property type="entry name" value="NAD(P)-binding Rossmann-fold domains"/>
    <property type="match status" value="1"/>
</dbReference>
<dbReference type="GO" id="GO:0016616">
    <property type="term" value="F:oxidoreductase activity, acting on the CH-OH group of donors, NAD or NADP as acceptor"/>
    <property type="evidence" value="ECO:0007669"/>
    <property type="project" value="InterPro"/>
</dbReference>
<sequence>MNDTQKIALVTGANRGIGFETVRRLAEAGVYTLLSGRDYGRAFEAVLQLQNQNNHLPVKAIGLDVTDGASIALAVEFVAERHGRLDILVNNAGILIDEIGLAPSQQSENTWRRTFDINLFGVVAVTRAFLPLLRLSKAGRIVNVSSSLASLTLHSQPGSPIYDTKFAAYDTSKTALNAWTVHLAHELRDTGIKVNAVDPGYVKTDMNMGLGEIEVGDGAAACVAMALLDYTGPTGSYVQHGEALPW</sequence>
<dbReference type="RefSeq" id="WP_048673913.1">
    <property type="nucleotide sequence ID" value="NZ_CBTJ020000055.1"/>
</dbReference>
<gene>
    <name evidence="5" type="ORF">BN873_470035</name>
</gene>
<dbReference type="OrthoDB" id="109589at2"/>
<dbReference type="InterPro" id="IPR002347">
    <property type="entry name" value="SDR_fam"/>
</dbReference>
<proteinExistence type="inferred from homology"/>
<dbReference type="AlphaFoldDB" id="W6MDQ9"/>
<dbReference type="PRINTS" id="PR00080">
    <property type="entry name" value="SDRFAMILY"/>
</dbReference>
<evidence type="ECO:0000256" key="1">
    <source>
        <dbReference type="ARBA" id="ARBA00006484"/>
    </source>
</evidence>
<comment type="caution">
    <text evidence="5">The sequence shown here is derived from an EMBL/GenBank/DDBJ whole genome shotgun (WGS) entry which is preliminary data.</text>
</comment>
<keyword evidence="6" id="KW-1185">Reference proteome</keyword>
<dbReference type="EMBL" id="CBTJ020000055">
    <property type="protein sequence ID" value="CDI03293.1"/>
    <property type="molecule type" value="Genomic_DNA"/>
</dbReference>
<name>W6MDQ9_9GAMM</name>
<dbReference type="PANTHER" id="PTHR43490:SF99">
    <property type="entry name" value="SHORT-CHAIN DEHYDROGENASE_REDUCTASE"/>
    <property type="match status" value="1"/>
</dbReference>
<dbReference type="InterPro" id="IPR036291">
    <property type="entry name" value="NAD(P)-bd_dom_sf"/>
</dbReference>
<evidence type="ECO:0000313" key="5">
    <source>
        <dbReference type="EMBL" id="CDI03293.1"/>
    </source>
</evidence>
<protein>
    <submittedName>
        <fullName evidence="5">Short chain dehydrogenase</fullName>
    </submittedName>
</protein>
<dbReference type="Proteomes" id="UP000035760">
    <property type="component" value="Unassembled WGS sequence"/>
</dbReference>
<dbReference type="STRING" id="1400863.BN873_470035"/>
<dbReference type="Gene3D" id="3.40.50.720">
    <property type="entry name" value="NAD(P)-binding Rossmann-like Domain"/>
    <property type="match status" value="1"/>
</dbReference>
<evidence type="ECO:0000313" key="6">
    <source>
        <dbReference type="Proteomes" id="UP000035760"/>
    </source>
</evidence>
<dbReference type="PANTHER" id="PTHR43490">
    <property type="entry name" value="(+)-NEOMENTHOL DEHYDROGENASE"/>
    <property type="match status" value="1"/>
</dbReference>
<accession>W6MDQ9</accession>
<keyword evidence="3" id="KW-0560">Oxidoreductase</keyword>
<dbReference type="PRINTS" id="PR00081">
    <property type="entry name" value="GDHRDH"/>
</dbReference>
<dbReference type="Pfam" id="PF00106">
    <property type="entry name" value="adh_short"/>
    <property type="match status" value="1"/>
</dbReference>
<comment type="similarity">
    <text evidence="1 4">Belongs to the short-chain dehydrogenases/reductases (SDR) family.</text>
</comment>
<dbReference type="InterPro" id="IPR045313">
    <property type="entry name" value="CBR1-like"/>
</dbReference>
<evidence type="ECO:0000256" key="2">
    <source>
        <dbReference type="ARBA" id="ARBA00022857"/>
    </source>
</evidence>
<evidence type="ECO:0000256" key="4">
    <source>
        <dbReference type="RuleBase" id="RU000363"/>
    </source>
</evidence>
<reference evidence="5" key="1">
    <citation type="submission" date="2013-07" db="EMBL/GenBank/DDBJ databases">
        <authorList>
            <person name="McIlroy S."/>
        </authorList>
    </citation>
    <scope>NUCLEOTIDE SEQUENCE [LARGE SCALE GENOMIC DNA]</scope>
    <source>
        <strain evidence="5">Run_A_D11</strain>
    </source>
</reference>
<dbReference type="CDD" id="cd05324">
    <property type="entry name" value="carb_red_PTCR-like_SDR_c"/>
    <property type="match status" value="1"/>
</dbReference>
<evidence type="ECO:0000256" key="3">
    <source>
        <dbReference type="ARBA" id="ARBA00023002"/>
    </source>
</evidence>